<evidence type="ECO:0000256" key="3">
    <source>
        <dbReference type="ARBA" id="ARBA00023026"/>
    </source>
</evidence>
<evidence type="ECO:0000256" key="1">
    <source>
        <dbReference type="ARBA" id="ARBA00022669"/>
    </source>
</evidence>
<sequence>MSSYSCRRTTAALLALSSSFATLVAGQFQITPTGTFAGLGLAATCESVLYQSINCDAYVLNLGQKVYHGSPGNKTFTDTICSTTCWTSLQTARRRIVGACAQTPDLFPGYPVLTLIDPVVSGWNETCLKDSDGGYCNTKIEAFPEVESIEDMPQAQLCSFCLGAKLRLMQSSPYSAYDELHAERLEYINKRCGAGTGGSTSPLPPAIQPNGTTPDTCVSGNKYTVKNGDTCNSIALTNAVSSSTLYYINPELLNCSAPDVGLQLCLPDRCETTYTVKEADDCVTIAIRAEGSAASSWQDLVAWNAGLDDRCSNIWSPSSSPRYWGNVICISAPGGLPSNPGTEPGNGSGTGNGDIGGPGGSGDGYVDFPVPVPTGGTIAQGTTTLCGAWVQAQSDSTCSSLIVGTAVSISLWLLANPSLREPVNCSKRLRVGSWRRRFLLVPQAAHCPVQSFQLFFGALFLAHGVWSQFTVPPDTTADPNTIKTCTWWHVAESSDSCASIASLYGITSEQFARWNPSIATACKLTVGNSYCIENNFGQDDGPGPSTSSSTLVGTTTVSVTASPTTGNGISTPTPTQEGMAATTTSSGNGITTPTPTQAGMVGNCDRFHLVKSGDQCDTIASTYGITLANFYSWNPAVGKSCESLWLDTYVCVRTIGFVPPKTTTTTATTRKTTTTTAGGVATPTPTQPGMVSGCKKFHKVASGDQCDTIATRYGISLANFYSWNPAVGSSCKSLWLDYYVCVGR</sequence>
<evidence type="ECO:0000259" key="7">
    <source>
        <dbReference type="PROSITE" id="PS51782"/>
    </source>
</evidence>
<comment type="similarity">
    <text evidence="4">Belongs to the secreted LysM effector family.</text>
</comment>
<dbReference type="AlphaFoldDB" id="A0AAE0MPD3"/>
<dbReference type="EMBL" id="JAUEPP010000006">
    <property type="protein sequence ID" value="KAK3340500.1"/>
    <property type="molecule type" value="Genomic_DNA"/>
</dbReference>
<keyword evidence="9" id="KW-1185">Reference proteome</keyword>
<feature type="domain" description="LysM" evidence="7">
    <location>
        <begin position="221"/>
        <end position="266"/>
    </location>
</feature>
<reference evidence="8" key="2">
    <citation type="submission" date="2023-06" db="EMBL/GenBank/DDBJ databases">
        <authorList>
            <consortium name="Lawrence Berkeley National Laboratory"/>
            <person name="Haridas S."/>
            <person name="Hensen N."/>
            <person name="Bonometti L."/>
            <person name="Westerberg I."/>
            <person name="Brannstrom I.O."/>
            <person name="Guillou S."/>
            <person name="Cros-Aarteil S."/>
            <person name="Calhoun S."/>
            <person name="Kuo A."/>
            <person name="Mondo S."/>
            <person name="Pangilinan J."/>
            <person name="Riley R."/>
            <person name="Labutti K."/>
            <person name="Andreopoulos B."/>
            <person name="Lipzen A."/>
            <person name="Chen C."/>
            <person name="Yanf M."/>
            <person name="Daum C."/>
            <person name="Ng V."/>
            <person name="Clum A."/>
            <person name="Steindorff A."/>
            <person name="Ohm R."/>
            <person name="Martin F."/>
            <person name="Silar P."/>
            <person name="Natvig D."/>
            <person name="Lalanne C."/>
            <person name="Gautier V."/>
            <person name="Ament-Velasquez S.L."/>
            <person name="Kruys A."/>
            <person name="Hutchinson M.I."/>
            <person name="Powell A.J."/>
            <person name="Barry K."/>
            <person name="Miller A.N."/>
            <person name="Grigoriev I.V."/>
            <person name="Debuchy R."/>
            <person name="Gladieux P."/>
            <person name="Thoren M.H."/>
            <person name="Johannesson H."/>
        </authorList>
    </citation>
    <scope>NUCLEOTIDE SEQUENCE</scope>
    <source>
        <strain evidence="8">CBS 560.94</strain>
    </source>
</reference>
<feature type="region of interest" description="Disordered" evidence="5">
    <location>
        <begin position="558"/>
        <end position="588"/>
    </location>
</feature>
<dbReference type="InterPro" id="IPR018392">
    <property type="entry name" value="LysM"/>
</dbReference>
<reference evidence="8" key="1">
    <citation type="journal article" date="2023" name="Mol. Phylogenet. Evol.">
        <title>Genome-scale phylogeny and comparative genomics of the fungal order Sordariales.</title>
        <authorList>
            <person name="Hensen N."/>
            <person name="Bonometti L."/>
            <person name="Westerberg I."/>
            <person name="Brannstrom I.O."/>
            <person name="Guillou S."/>
            <person name="Cros-Aarteil S."/>
            <person name="Calhoun S."/>
            <person name="Haridas S."/>
            <person name="Kuo A."/>
            <person name="Mondo S."/>
            <person name="Pangilinan J."/>
            <person name="Riley R."/>
            <person name="LaButti K."/>
            <person name="Andreopoulos B."/>
            <person name="Lipzen A."/>
            <person name="Chen C."/>
            <person name="Yan M."/>
            <person name="Daum C."/>
            <person name="Ng V."/>
            <person name="Clum A."/>
            <person name="Steindorff A."/>
            <person name="Ohm R.A."/>
            <person name="Martin F."/>
            <person name="Silar P."/>
            <person name="Natvig D.O."/>
            <person name="Lalanne C."/>
            <person name="Gautier V."/>
            <person name="Ament-Velasquez S.L."/>
            <person name="Kruys A."/>
            <person name="Hutchinson M.I."/>
            <person name="Powell A.J."/>
            <person name="Barry K."/>
            <person name="Miller A.N."/>
            <person name="Grigoriev I.V."/>
            <person name="Debuchy R."/>
            <person name="Gladieux P."/>
            <person name="Hiltunen Thoren M."/>
            <person name="Johannesson H."/>
        </authorList>
    </citation>
    <scope>NUCLEOTIDE SEQUENCE</scope>
    <source>
        <strain evidence="8">CBS 560.94</strain>
    </source>
</reference>
<gene>
    <name evidence="8" type="ORF">B0H65DRAFT_510629</name>
</gene>
<name>A0AAE0MPD3_9PEZI</name>
<dbReference type="InterPro" id="IPR036779">
    <property type="entry name" value="LysM_dom_sf"/>
</dbReference>
<proteinExistence type="inferred from homology"/>
<dbReference type="RefSeq" id="XP_062679442.1">
    <property type="nucleotide sequence ID" value="XM_062828419.1"/>
</dbReference>
<comment type="caution">
    <text evidence="8">The sequence shown here is derived from an EMBL/GenBank/DDBJ whole genome shotgun (WGS) entry which is preliminary data.</text>
</comment>
<evidence type="ECO:0000313" key="9">
    <source>
        <dbReference type="Proteomes" id="UP001278500"/>
    </source>
</evidence>
<feature type="domain" description="LysM" evidence="7">
    <location>
        <begin position="487"/>
        <end position="532"/>
    </location>
</feature>
<dbReference type="InterPro" id="IPR052210">
    <property type="entry name" value="LysM1-like"/>
</dbReference>
<feature type="compositionally biased region" description="Polar residues" evidence="5">
    <location>
        <begin position="567"/>
        <end position="588"/>
    </location>
</feature>
<feature type="domain" description="LysM" evidence="7">
    <location>
        <begin position="272"/>
        <end position="322"/>
    </location>
</feature>
<evidence type="ECO:0000313" key="8">
    <source>
        <dbReference type="EMBL" id="KAK3340500.1"/>
    </source>
</evidence>
<dbReference type="CDD" id="cd00118">
    <property type="entry name" value="LysM"/>
    <property type="match status" value="5"/>
</dbReference>
<dbReference type="Pfam" id="PF01476">
    <property type="entry name" value="LysM"/>
    <property type="match status" value="4"/>
</dbReference>
<dbReference type="Gene3D" id="3.10.350.10">
    <property type="entry name" value="LysM domain"/>
    <property type="match status" value="5"/>
</dbReference>
<dbReference type="PROSITE" id="PS51782">
    <property type="entry name" value="LYSM"/>
    <property type="match status" value="5"/>
</dbReference>
<feature type="domain" description="LysM" evidence="7">
    <location>
        <begin position="606"/>
        <end position="652"/>
    </location>
</feature>
<feature type="domain" description="LysM" evidence="7">
    <location>
        <begin position="696"/>
        <end position="742"/>
    </location>
</feature>
<dbReference type="PANTHER" id="PTHR34997:SF2">
    <property type="entry name" value="LYSM DOMAIN-CONTAINING PROTEIN-RELATED"/>
    <property type="match status" value="1"/>
</dbReference>
<keyword evidence="1" id="KW-0147">Chitin-binding</keyword>
<dbReference type="GO" id="GO:0008061">
    <property type="term" value="F:chitin binding"/>
    <property type="evidence" value="ECO:0007669"/>
    <property type="project" value="UniProtKB-KW"/>
</dbReference>
<dbReference type="SUPFAM" id="SSF54106">
    <property type="entry name" value="LysM domain"/>
    <property type="match status" value="4"/>
</dbReference>
<evidence type="ECO:0000256" key="5">
    <source>
        <dbReference type="SAM" id="MobiDB-lite"/>
    </source>
</evidence>
<feature type="signal peptide" evidence="6">
    <location>
        <begin position="1"/>
        <end position="26"/>
    </location>
</feature>
<evidence type="ECO:0000256" key="4">
    <source>
        <dbReference type="ARBA" id="ARBA00044955"/>
    </source>
</evidence>
<evidence type="ECO:0000256" key="2">
    <source>
        <dbReference type="ARBA" id="ARBA00022729"/>
    </source>
</evidence>
<evidence type="ECO:0000256" key="6">
    <source>
        <dbReference type="SAM" id="SignalP"/>
    </source>
</evidence>
<feature type="region of interest" description="Disordered" evidence="5">
    <location>
        <begin position="338"/>
        <end position="360"/>
    </location>
</feature>
<dbReference type="Proteomes" id="UP001278500">
    <property type="component" value="Unassembled WGS sequence"/>
</dbReference>
<protein>
    <recommendedName>
        <fullName evidence="7">LysM domain-containing protein</fullName>
    </recommendedName>
</protein>
<dbReference type="GeneID" id="87865573"/>
<keyword evidence="2 6" id="KW-0732">Signal</keyword>
<accession>A0AAE0MPD3</accession>
<dbReference type="SMART" id="SM00257">
    <property type="entry name" value="LysM"/>
    <property type="match status" value="5"/>
</dbReference>
<dbReference type="PANTHER" id="PTHR34997">
    <property type="entry name" value="AM15"/>
    <property type="match status" value="1"/>
</dbReference>
<keyword evidence="3" id="KW-0843">Virulence</keyword>
<feature type="region of interest" description="Disordered" evidence="5">
    <location>
        <begin position="663"/>
        <end position="682"/>
    </location>
</feature>
<organism evidence="8 9">
    <name type="scientific">Neurospora tetraspora</name>
    <dbReference type="NCBI Taxonomy" id="94610"/>
    <lineage>
        <taxon>Eukaryota</taxon>
        <taxon>Fungi</taxon>
        <taxon>Dikarya</taxon>
        <taxon>Ascomycota</taxon>
        <taxon>Pezizomycotina</taxon>
        <taxon>Sordariomycetes</taxon>
        <taxon>Sordariomycetidae</taxon>
        <taxon>Sordariales</taxon>
        <taxon>Sordariaceae</taxon>
        <taxon>Neurospora</taxon>
    </lineage>
</organism>
<feature type="compositionally biased region" description="Gly residues" evidence="5">
    <location>
        <begin position="344"/>
        <end position="360"/>
    </location>
</feature>
<feature type="chain" id="PRO_5042090206" description="LysM domain-containing protein" evidence="6">
    <location>
        <begin position="27"/>
        <end position="744"/>
    </location>
</feature>